<dbReference type="InterPro" id="IPR032687">
    <property type="entry name" value="AraC-type_N"/>
</dbReference>
<keyword evidence="3" id="KW-0804">Transcription</keyword>
<dbReference type="Pfam" id="PF12625">
    <property type="entry name" value="Arabinose_bd"/>
    <property type="match status" value="1"/>
</dbReference>
<evidence type="ECO:0000256" key="2">
    <source>
        <dbReference type="ARBA" id="ARBA00023125"/>
    </source>
</evidence>
<dbReference type="STRING" id="1177154.Y5S_02297"/>
<dbReference type="InterPro" id="IPR018060">
    <property type="entry name" value="HTH_AraC"/>
</dbReference>
<proteinExistence type="predicted"/>
<comment type="caution">
    <text evidence="5">The sequence shown here is derived from an EMBL/GenBank/DDBJ whole genome shotgun (WGS) entry which is preliminary data.</text>
</comment>
<keyword evidence="6" id="KW-1185">Reference proteome</keyword>
<evidence type="ECO:0000259" key="4">
    <source>
        <dbReference type="PROSITE" id="PS01124"/>
    </source>
</evidence>
<dbReference type="PROSITE" id="PS01124">
    <property type="entry name" value="HTH_ARAC_FAMILY_2"/>
    <property type="match status" value="1"/>
</dbReference>
<dbReference type="PANTHER" id="PTHR47894:SF1">
    <property type="entry name" value="HTH-TYPE TRANSCRIPTIONAL REGULATOR VQSM"/>
    <property type="match status" value="1"/>
</dbReference>
<dbReference type="PANTHER" id="PTHR47894">
    <property type="entry name" value="HTH-TYPE TRANSCRIPTIONAL REGULATOR GADX"/>
    <property type="match status" value="1"/>
</dbReference>
<feature type="domain" description="HTH araC/xylS-type" evidence="4">
    <location>
        <begin position="234"/>
        <end position="331"/>
    </location>
</feature>
<dbReference type="GO" id="GO:0000976">
    <property type="term" value="F:transcription cis-regulatory region binding"/>
    <property type="evidence" value="ECO:0007669"/>
    <property type="project" value="TreeGrafter"/>
</dbReference>
<dbReference type="PATRIC" id="fig|1177154.3.peg.2338"/>
<dbReference type="eggNOG" id="COG2207">
    <property type="taxonomic scope" value="Bacteria"/>
</dbReference>
<sequence>MNALRAITSVRLQVAYAAEQGIPVSRSLAGSGLNAGMLQQSDATIEAEQELTVVRNLCEQLDDPVAHGLAMGQRYHLSSYGVWGFALLSSQTFGDAIRLGLRYLGLTFAFLDIRLEEIGDQAFLVLDDTALEEAVRPYLLARDSSAIMVVQEELFSLRVPLTTLNLRLPPRDPAPFEAVFGRTPTFSAARSEAAFTQELLTMLLPQANPVTARLCEEQCHQLLVQRHSRGGMAARVRRRLLQQPGRYPDMEALAEEMHMSSRTLRRHLGKEGTGYQELMDEVRRMLAEQWLTLGILTLEEISERLGYSELSNFIHAFRRWTGQSPARFRRERKEEG</sequence>
<reference evidence="5 6" key="1">
    <citation type="submission" date="2012-09" db="EMBL/GenBank/DDBJ databases">
        <title>Genome Sequence of alkane-degrading Bacterium Alcanivorax sp. 19-m-6.</title>
        <authorList>
            <person name="Lai Q."/>
            <person name="Shao Z."/>
        </authorList>
    </citation>
    <scope>NUCLEOTIDE SEQUENCE [LARGE SCALE GENOMIC DNA]</scope>
    <source>
        <strain evidence="5 6">19-m-6</strain>
    </source>
</reference>
<dbReference type="InterPro" id="IPR009057">
    <property type="entry name" value="Homeodomain-like_sf"/>
</dbReference>
<accession>A0A095SIY3</accession>
<dbReference type="GO" id="GO:0003700">
    <property type="term" value="F:DNA-binding transcription factor activity"/>
    <property type="evidence" value="ECO:0007669"/>
    <property type="project" value="InterPro"/>
</dbReference>
<keyword evidence="2" id="KW-0238">DNA-binding</keyword>
<dbReference type="RefSeq" id="WP_035233129.1">
    <property type="nucleotide sequence ID" value="NZ_ARXV01000008.1"/>
</dbReference>
<dbReference type="PRINTS" id="PR00032">
    <property type="entry name" value="HTHARAC"/>
</dbReference>
<dbReference type="OrthoDB" id="5722175at2"/>
<evidence type="ECO:0000313" key="5">
    <source>
        <dbReference type="EMBL" id="KGD64542.1"/>
    </source>
</evidence>
<dbReference type="AlphaFoldDB" id="A0A095SIY3"/>
<dbReference type="Pfam" id="PF12833">
    <property type="entry name" value="HTH_18"/>
    <property type="match status" value="1"/>
</dbReference>
<dbReference type="InterPro" id="IPR020449">
    <property type="entry name" value="Tscrpt_reg_AraC-type_HTH"/>
</dbReference>
<evidence type="ECO:0000256" key="1">
    <source>
        <dbReference type="ARBA" id="ARBA00023015"/>
    </source>
</evidence>
<organism evidence="5 6">
    <name type="scientific">Alcanivorax nanhaiticus</name>
    <dbReference type="NCBI Taxonomy" id="1177154"/>
    <lineage>
        <taxon>Bacteria</taxon>
        <taxon>Pseudomonadati</taxon>
        <taxon>Pseudomonadota</taxon>
        <taxon>Gammaproteobacteria</taxon>
        <taxon>Oceanospirillales</taxon>
        <taxon>Alcanivoracaceae</taxon>
        <taxon>Alcanivorax</taxon>
    </lineage>
</organism>
<evidence type="ECO:0000256" key="3">
    <source>
        <dbReference type="ARBA" id="ARBA00023163"/>
    </source>
</evidence>
<dbReference type="Gene3D" id="1.10.10.60">
    <property type="entry name" value="Homeodomain-like"/>
    <property type="match status" value="1"/>
</dbReference>
<dbReference type="SMART" id="SM00342">
    <property type="entry name" value="HTH_ARAC"/>
    <property type="match status" value="1"/>
</dbReference>
<dbReference type="Proteomes" id="UP000029444">
    <property type="component" value="Unassembled WGS sequence"/>
</dbReference>
<dbReference type="EMBL" id="ARXV01000008">
    <property type="protein sequence ID" value="KGD64542.1"/>
    <property type="molecule type" value="Genomic_DNA"/>
</dbReference>
<name>A0A095SIY3_9GAMM</name>
<protein>
    <submittedName>
        <fullName evidence="5">AraC family transcriptional regulator</fullName>
    </submittedName>
</protein>
<dbReference type="GO" id="GO:0005829">
    <property type="term" value="C:cytosol"/>
    <property type="evidence" value="ECO:0007669"/>
    <property type="project" value="TreeGrafter"/>
</dbReference>
<evidence type="ECO:0000313" key="6">
    <source>
        <dbReference type="Proteomes" id="UP000029444"/>
    </source>
</evidence>
<dbReference type="SUPFAM" id="SSF46689">
    <property type="entry name" value="Homeodomain-like"/>
    <property type="match status" value="1"/>
</dbReference>
<gene>
    <name evidence="5" type="ORF">Y5S_02297</name>
</gene>
<keyword evidence="1" id="KW-0805">Transcription regulation</keyword>